<feature type="compositionally biased region" description="Polar residues" evidence="1">
    <location>
        <begin position="171"/>
        <end position="194"/>
    </location>
</feature>
<organism evidence="2 3">
    <name type="scientific">Talaromyces atroroseus</name>
    <dbReference type="NCBI Taxonomy" id="1441469"/>
    <lineage>
        <taxon>Eukaryota</taxon>
        <taxon>Fungi</taxon>
        <taxon>Dikarya</taxon>
        <taxon>Ascomycota</taxon>
        <taxon>Pezizomycotina</taxon>
        <taxon>Eurotiomycetes</taxon>
        <taxon>Eurotiomycetidae</taxon>
        <taxon>Eurotiales</taxon>
        <taxon>Trichocomaceae</taxon>
        <taxon>Talaromyces</taxon>
        <taxon>Talaromyces sect. Trachyspermi</taxon>
    </lineage>
</organism>
<accession>A0A1Q5Q9E1</accession>
<protein>
    <recommendedName>
        <fullName evidence="4">TeaA receptor TeaR</fullName>
    </recommendedName>
</protein>
<evidence type="ECO:0000313" key="3">
    <source>
        <dbReference type="Proteomes" id="UP000214365"/>
    </source>
</evidence>
<keyword evidence="3" id="KW-1185">Reference proteome</keyword>
<feature type="compositionally biased region" description="Polar residues" evidence="1">
    <location>
        <begin position="477"/>
        <end position="489"/>
    </location>
</feature>
<comment type="caution">
    <text evidence="2">The sequence shown here is derived from an EMBL/GenBank/DDBJ whole genome shotgun (WGS) entry which is preliminary data.</text>
</comment>
<dbReference type="RefSeq" id="XP_020120691.1">
    <property type="nucleotide sequence ID" value="XM_020266416.1"/>
</dbReference>
<reference evidence="2 3" key="1">
    <citation type="submission" date="2015-06" db="EMBL/GenBank/DDBJ databases">
        <title>Talaromyces atroroseus IBT 11181 draft genome.</title>
        <authorList>
            <person name="Rasmussen K.B."/>
            <person name="Rasmussen S."/>
            <person name="Petersen B."/>
            <person name="Sicheritz-Ponten T."/>
            <person name="Mortensen U.H."/>
            <person name="Thrane U."/>
        </authorList>
    </citation>
    <scope>NUCLEOTIDE SEQUENCE [LARGE SCALE GENOMIC DNA]</scope>
    <source>
        <strain evidence="2 3">IBT 11181</strain>
    </source>
</reference>
<dbReference type="AlphaFoldDB" id="A0A1Q5Q9E1"/>
<feature type="compositionally biased region" description="Basic and acidic residues" evidence="1">
    <location>
        <begin position="429"/>
        <end position="448"/>
    </location>
</feature>
<feature type="region of interest" description="Disordered" evidence="1">
    <location>
        <begin position="1"/>
        <end position="130"/>
    </location>
</feature>
<feature type="compositionally biased region" description="Basic and acidic residues" evidence="1">
    <location>
        <begin position="120"/>
        <end position="130"/>
    </location>
</feature>
<name>A0A1Q5Q9E1_TALAT</name>
<dbReference type="GeneID" id="31003883"/>
<feature type="compositionally biased region" description="Low complexity" evidence="1">
    <location>
        <begin position="339"/>
        <end position="351"/>
    </location>
</feature>
<gene>
    <name evidence="2" type="ORF">UA08_04128</name>
</gene>
<proteinExistence type="predicted"/>
<evidence type="ECO:0008006" key="4">
    <source>
        <dbReference type="Google" id="ProtNLM"/>
    </source>
</evidence>
<feature type="compositionally biased region" description="Low complexity" evidence="1">
    <location>
        <begin position="9"/>
        <end position="22"/>
    </location>
</feature>
<feature type="compositionally biased region" description="Polar residues" evidence="1">
    <location>
        <begin position="68"/>
        <end position="82"/>
    </location>
</feature>
<feature type="compositionally biased region" description="Low complexity" evidence="1">
    <location>
        <begin position="305"/>
        <end position="319"/>
    </location>
</feature>
<evidence type="ECO:0000256" key="1">
    <source>
        <dbReference type="SAM" id="MobiDB-lite"/>
    </source>
</evidence>
<evidence type="ECO:0000313" key="2">
    <source>
        <dbReference type="EMBL" id="OKL60570.1"/>
    </source>
</evidence>
<dbReference type="EMBL" id="LFMY01000005">
    <property type="protein sequence ID" value="OKL60570.1"/>
    <property type="molecule type" value="Genomic_DNA"/>
</dbReference>
<feature type="compositionally biased region" description="Basic residues" evidence="1">
    <location>
        <begin position="54"/>
        <end position="67"/>
    </location>
</feature>
<feature type="compositionally biased region" description="Polar residues" evidence="1">
    <location>
        <begin position="40"/>
        <end position="53"/>
    </location>
</feature>
<feature type="compositionally biased region" description="Basic and acidic residues" evidence="1">
    <location>
        <begin position="210"/>
        <end position="223"/>
    </location>
</feature>
<feature type="compositionally biased region" description="Polar residues" evidence="1">
    <location>
        <begin position="152"/>
        <end position="163"/>
    </location>
</feature>
<dbReference type="OrthoDB" id="418495at2759"/>
<feature type="compositionally biased region" description="Basic and acidic residues" evidence="1">
    <location>
        <begin position="465"/>
        <end position="476"/>
    </location>
</feature>
<dbReference type="STRING" id="1441469.A0A1Q5Q9E1"/>
<feature type="compositionally biased region" description="Polar residues" evidence="1">
    <location>
        <begin position="352"/>
        <end position="362"/>
    </location>
</feature>
<sequence length="552" mass="60155">MAGTAAAVSSTDALSPSTSSSTAWEFAVPLGPEIADTISPKRTSNESNSTHNKSSYRHRTPNGKPRSRTSSQPGSRRGSNTHDAYGRDTGPFPNIDLGDSHNSGQFRRGDYGSKTSLESESIKGDDNWIHRDKLARIESEELQQAAMRIQRQVRTGSKSSSLRGRSHDSHSLNGNVTTPPEQTEQSWPASQRYQIESPIPFESSDEQEVETERMNWDLRRPEEIAASSYEESEDTSRFYKSPGLKKSSSRIPVLASSPITVSPDQTEHESSTLQRSRTRTVGSGDEDGVPYSQSPKPGESPVVDSPEASPGPAESSTPPQTTSRPGSRAGVLLQTQGSPTKKAPAKATPTARKSSVPPNSRKPSGPVKQRATSASSMNKDRPVTRSGENRPPTSMNRPEGDPPWLATMYKPDPRLPPDQQLLPTHAKRMQQEQWEKEGKTPTAYDREFAPLAVRPDDELVPVPSETEKKDTSDTRNTDFLPSGSPSTWPLQPPKSPEPVRPGTSGTNYSTMPKVQTTPPIVLPSPQRLQASIPPPPEEPEKVEKGCGCCIVM</sequence>
<feature type="compositionally biased region" description="Polar residues" evidence="1">
    <location>
        <begin position="503"/>
        <end position="518"/>
    </location>
</feature>
<feature type="compositionally biased region" description="Pro residues" evidence="1">
    <location>
        <begin position="490"/>
        <end position="499"/>
    </location>
</feature>
<feature type="compositionally biased region" description="Polar residues" evidence="1">
    <location>
        <begin position="271"/>
        <end position="281"/>
    </location>
</feature>
<feature type="region of interest" description="Disordered" evidence="1">
    <location>
        <begin position="145"/>
        <end position="546"/>
    </location>
</feature>
<dbReference type="Proteomes" id="UP000214365">
    <property type="component" value="Unassembled WGS sequence"/>
</dbReference>